<feature type="domain" description="BPL/LPL catalytic" evidence="2">
    <location>
        <begin position="1"/>
        <end position="166"/>
    </location>
</feature>
<dbReference type="AlphaFoldDB" id="A0A1H6SBH5"/>
<evidence type="ECO:0000259" key="2">
    <source>
        <dbReference type="PROSITE" id="PS51733"/>
    </source>
</evidence>
<reference evidence="4" key="1">
    <citation type="submission" date="2016-10" db="EMBL/GenBank/DDBJ databases">
        <authorList>
            <person name="Varghese N."/>
        </authorList>
    </citation>
    <scope>NUCLEOTIDE SEQUENCE [LARGE SCALE GENOMIC DNA]</scope>
    <source>
        <strain evidence="4">DSM 20406</strain>
    </source>
</reference>
<dbReference type="SUPFAM" id="SSF55681">
    <property type="entry name" value="Class II aaRS and biotin synthetases"/>
    <property type="match status" value="1"/>
</dbReference>
<keyword evidence="1 3" id="KW-0436">Ligase</keyword>
<dbReference type="InterPro" id="IPR045864">
    <property type="entry name" value="aa-tRNA-synth_II/BPL/LPL"/>
</dbReference>
<dbReference type="NCBIfam" id="TIGR00121">
    <property type="entry name" value="birA_ligase"/>
    <property type="match status" value="1"/>
</dbReference>
<dbReference type="PANTHER" id="PTHR12835">
    <property type="entry name" value="BIOTIN PROTEIN LIGASE"/>
    <property type="match status" value="1"/>
</dbReference>
<dbReference type="EMBL" id="FNYK01000012">
    <property type="protein sequence ID" value="SEI61105.1"/>
    <property type="molecule type" value="Genomic_DNA"/>
</dbReference>
<dbReference type="RefSeq" id="WP_177190570.1">
    <property type="nucleotide sequence ID" value="NZ_CACWHD010000052.1"/>
</dbReference>
<evidence type="ECO:0000256" key="1">
    <source>
        <dbReference type="ARBA" id="ARBA00022598"/>
    </source>
</evidence>
<dbReference type="GO" id="GO:0009249">
    <property type="term" value="P:protein lipoylation"/>
    <property type="evidence" value="ECO:0007669"/>
    <property type="project" value="UniProtKB-ARBA"/>
</dbReference>
<evidence type="ECO:0000313" key="3">
    <source>
        <dbReference type="EMBL" id="SEI61105.1"/>
    </source>
</evidence>
<protein>
    <submittedName>
        <fullName evidence="3">BirA family transcriptional regulator, biotin operon repressor / biotin-[acetyl-CoA-carboxylase] ligase</fullName>
    </submittedName>
</protein>
<dbReference type="InterPro" id="IPR004408">
    <property type="entry name" value="Biotin_CoA_COase_ligase"/>
</dbReference>
<accession>A0A1H6SBH5</accession>
<dbReference type="PANTHER" id="PTHR12835:SF5">
    <property type="entry name" value="BIOTIN--PROTEIN LIGASE"/>
    <property type="match status" value="1"/>
</dbReference>
<dbReference type="GO" id="GO:0004077">
    <property type="term" value="F:biotin--[biotin carboxyl-carrier protein] ligase activity"/>
    <property type="evidence" value="ECO:0007669"/>
    <property type="project" value="InterPro"/>
</dbReference>
<dbReference type="eggNOG" id="COG0340">
    <property type="taxonomic scope" value="Bacteria"/>
</dbReference>
<sequence length="224" mass="26132">MNSVQIIEFDELDSTNLYLEKHINQFQDFTVVRSNYQSAGRGRHLHRWTSKKGEDLLLSILFKKERQPYIYTITAAYALLKLLAAYSIEASIKFPNDIYVNNQKIAGILTKAIYQDHYLGTIVGIGLNVKNKNYIAMESILQTDIDLHRLMMQFIDIYRQYLQYDFRKIIEEVNAHSYLKGKWMYFKNYGRVCFIGLDCKGQVGMKCDEGIVYLPLNEITIGKL</sequence>
<dbReference type="Pfam" id="PF03099">
    <property type="entry name" value="BPL_LplA_LipB"/>
    <property type="match status" value="1"/>
</dbReference>
<evidence type="ECO:0000313" key="4">
    <source>
        <dbReference type="Proteomes" id="UP000183028"/>
    </source>
</evidence>
<dbReference type="GO" id="GO:0005737">
    <property type="term" value="C:cytoplasm"/>
    <property type="evidence" value="ECO:0007669"/>
    <property type="project" value="TreeGrafter"/>
</dbReference>
<dbReference type="Gene3D" id="3.30.930.10">
    <property type="entry name" value="Bira Bifunctional Protein, Domain 2"/>
    <property type="match status" value="1"/>
</dbReference>
<dbReference type="PROSITE" id="PS51733">
    <property type="entry name" value="BPL_LPL_CATALYTIC"/>
    <property type="match status" value="1"/>
</dbReference>
<proteinExistence type="predicted"/>
<gene>
    <name evidence="3" type="ORF">SAMN04487834_101222</name>
</gene>
<dbReference type="GO" id="GO:0016740">
    <property type="term" value="F:transferase activity"/>
    <property type="evidence" value="ECO:0007669"/>
    <property type="project" value="UniProtKB-ARBA"/>
</dbReference>
<dbReference type="Proteomes" id="UP000183028">
    <property type="component" value="Unassembled WGS sequence"/>
</dbReference>
<organism evidence="3 4">
    <name type="scientific">Sharpea azabuensis</name>
    <dbReference type="NCBI Taxonomy" id="322505"/>
    <lineage>
        <taxon>Bacteria</taxon>
        <taxon>Bacillati</taxon>
        <taxon>Bacillota</taxon>
        <taxon>Erysipelotrichia</taxon>
        <taxon>Erysipelotrichales</taxon>
        <taxon>Coprobacillaceae</taxon>
        <taxon>Sharpea</taxon>
    </lineage>
</organism>
<name>A0A1H6SBH5_9FIRM</name>
<keyword evidence="4" id="KW-1185">Reference proteome</keyword>
<dbReference type="STRING" id="322505.SAMN04487836_13022"/>
<dbReference type="InterPro" id="IPR004143">
    <property type="entry name" value="BPL_LPL_catalytic"/>
</dbReference>